<keyword evidence="11" id="KW-0995">Kinetochore</keyword>
<dbReference type="InterPro" id="IPR013965">
    <property type="entry name" value="DASH_Dad3"/>
</dbReference>
<evidence type="ECO:0000256" key="14">
    <source>
        <dbReference type="ARBA" id="ARBA00023306"/>
    </source>
</evidence>
<keyword evidence="13" id="KW-0539">Nucleus</keyword>
<feature type="region of interest" description="Disordered" evidence="18">
    <location>
        <begin position="47"/>
        <end position="90"/>
    </location>
</feature>
<evidence type="ECO:0000256" key="9">
    <source>
        <dbReference type="ARBA" id="ARBA00022776"/>
    </source>
</evidence>
<dbReference type="EMBL" id="KV424065">
    <property type="protein sequence ID" value="KZT52486.1"/>
    <property type="molecule type" value="Genomic_DNA"/>
</dbReference>
<keyword evidence="20" id="KW-1185">Reference proteome</keyword>
<evidence type="ECO:0000256" key="15">
    <source>
        <dbReference type="ARBA" id="ARBA00023328"/>
    </source>
</evidence>
<name>A0A165DC34_9BASI</name>
<sequence>MCRVADDEARVVRVRARAKWWLRDKIGKRERTAHGCLIYVCPNPERRVGSHSGESEGRNKRCDRVTKSAEELRTTRPRRPATTMTTTAPTPVVSTEDDAVLVQVPYASHPALSPLEGEVLWEYAKTAGLVRKLAGIAKDLGGRPNEELSSQLRVLERKMGLVLTLFKASVWAVIVEGEEAEQEMLAKEEYEARLQVANDSRDEHGAYV</sequence>
<evidence type="ECO:0000256" key="8">
    <source>
        <dbReference type="ARBA" id="ARBA00022701"/>
    </source>
</evidence>
<comment type="subcellular location">
    <subcellularLocation>
        <location evidence="3">Chromosome</location>
        <location evidence="3">Centromere</location>
        <location evidence="3">Kinetochore</location>
    </subcellularLocation>
    <subcellularLocation>
        <location evidence="2">Cytoplasm</location>
        <location evidence="2">Cytoskeleton</location>
        <location evidence="2">Spindle</location>
    </subcellularLocation>
    <subcellularLocation>
        <location evidence="1">Nucleus</location>
    </subcellularLocation>
</comment>
<gene>
    <name evidence="19" type="ORF">CALCODRAFT_89774</name>
</gene>
<keyword evidence="6" id="KW-0963">Cytoplasm</keyword>
<keyword evidence="9" id="KW-0498">Mitosis</keyword>
<evidence type="ECO:0000256" key="6">
    <source>
        <dbReference type="ARBA" id="ARBA00022490"/>
    </source>
</evidence>
<organism evidence="19 20">
    <name type="scientific">Calocera cornea HHB12733</name>
    <dbReference type="NCBI Taxonomy" id="1353952"/>
    <lineage>
        <taxon>Eukaryota</taxon>
        <taxon>Fungi</taxon>
        <taxon>Dikarya</taxon>
        <taxon>Basidiomycota</taxon>
        <taxon>Agaricomycotina</taxon>
        <taxon>Dacrymycetes</taxon>
        <taxon>Dacrymycetales</taxon>
        <taxon>Dacrymycetaceae</taxon>
        <taxon>Calocera</taxon>
    </lineage>
</organism>
<evidence type="ECO:0000256" key="3">
    <source>
        <dbReference type="ARBA" id="ARBA00004629"/>
    </source>
</evidence>
<dbReference type="Pfam" id="PF08656">
    <property type="entry name" value="DASH_Dad3"/>
    <property type="match status" value="1"/>
</dbReference>
<dbReference type="AlphaFoldDB" id="A0A165DC34"/>
<protein>
    <recommendedName>
        <fullName evidence="16">DASH complex subunit DAD3</fullName>
    </recommendedName>
    <alternativeName>
        <fullName evidence="17">Outer kinetochore protein DAD3</fullName>
    </alternativeName>
</protein>
<reference evidence="19 20" key="1">
    <citation type="journal article" date="2016" name="Mol. Biol. Evol.">
        <title>Comparative Genomics of Early-Diverging Mushroom-Forming Fungi Provides Insights into the Origins of Lignocellulose Decay Capabilities.</title>
        <authorList>
            <person name="Nagy L.G."/>
            <person name="Riley R."/>
            <person name="Tritt A."/>
            <person name="Adam C."/>
            <person name="Daum C."/>
            <person name="Floudas D."/>
            <person name="Sun H."/>
            <person name="Yadav J.S."/>
            <person name="Pangilinan J."/>
            <person name="Larsson K.H."/>
            <person name="Matsuura K."/>
            <person name="Barry K."/>
            <person name="Labutti K."/>
            <person name="Kuo R."/>
            <person name="Ohm R.A."/>
            <person name="Bhattacharya S.S."/>
            <person name="Shirouzu T."/>
            <person name="Yoshinaga Y."/>
            <person name="Martin F.M."/>
            <person name="Grigoriev I.V."/>
            <person name="Hibbett D.S."/>
        </authorList>
    </citation>
    <scope>NUCLEOTIDE SEQUENCE [LARGE SCALE GENOMIC DNA]</scope>
    <source>
        <strain evidence="19 20">HHB12733</strain>
    </source>
</reference>
<evidence type="ECO:0000256" key="17">
    <source>
        <dbReference type="ARBA" id="ARBA00044305"/>
    </source>
</evidence>
<dbReference type="PANTHER" id="PTHR28017">
    <property type="entry name" value="DASH COMPLEX SUBUNIT DAD3"/>
    <property type="match status" value="1"/>
</dbReference>
<keyword evidence="8" id="KW-0493">Microtubule</keyword>
<keyword evidence="10" id="KW-0159">Chromosome partition</keyword>
<dbReference type="GO" id="GO:0072686">
    <property type="term" value="C:mitotic spindle"/>
    <property type="evidence" value="ECO:0007669"/>
    <property type="project" value="InterPro"/>
</dbReference>
<keyword evidence="7" id="KW-0132">Cell division</keyword>
<dbReference type="InParanoid" id="A0A165DC34"/>
<dbReference type="Proteomes" id="UP000076842">
    <property type="component" value="Unassembled WGS sequence"/>
</dbReference>
<evidence type="ECO:0000256" key="1">
    <source>
        <dbReference type="ARBA" id="ARBA00004123"/>
    </source>
</evidence>
<evidence type="ECO:0000256" key="5">
    <source>
        <dbReference type="ARBA" id="ARBA00022454"/>
    </source>
</evidence>
<evidence type="ECO:0000256" key="2">
    <source>
        <dbReference type="ARBA" id="ARBA00004186"/>
    </source>
</evidence>
<evidence type="ECO:0000256" key="7">
    <source>
        <dbReference type="ARBA" id="ARBA00022618"/>
    </source>
</evidence>
<dbReference type="GO" id="GO:0051010">
    <property type="term" value="F:microtubule plus-end binding"/>
    <property type="evidence" value="ECO:0007669"/>
    <property type="project" value="TreeGrafter"/>
</dbReference>
<dbReference type="STRING" id="1353952.A0A165DC34"/>
<evidence type="ECO:0000256" key="18">
    <source>
        <dbReference type="SAM" id="MobiDB-lite"/>
    </source>
</evidence>
<evidence type="ECO:0000256" key="16">
    <source>
        <dbReference type="ARBA" id="ARBA00044179"/>
    </source>
</evidence>
<feature type="compositionally biased region" description="Low complexity" evidence="18">
    <location>
        <begin position="80"/>
        <end position="90"/>
    </location>
</feature>
<keyword evidence="5" id="KW-0158">Chromosome</keyword>
<dbReference type="PANTHER" id="PTHR28017:SF1">
    <property type="entry name" value="DASH COMPLEX SUBUNIT DAD3"/>
    <property type="match status" value="1"/>
</dbReference>
<comment type="similarity">
    <text evidence="4">Belongs to the DASH complex DAD3 family.</text>
</comment>
<proteinExistence type="inferred from homology"/>
<keyword evidence="12" id="KW-0206">Cytoskeleton</keyword>
<dbReference type="GO" id="GO:0008608">
    <property type="term" value="P:attachment of spindle microtubules to kinetochore"/>
    <property type="evidence" value="ECO:0007669"/>
    <property type="project" value="InterPro"/>
</dbReference>
<evidence type="ECO:0000256" key="13">
    <source>
        <dbReference type="ARBA" id="ARBA00023242"/>
    </source>
</evidence>
<evidence type="ECO:0000256" key="4">
    <source>
        <dbReference type="ARBA" id="ARBA00006277"/>
    </source>
</evidence>
<dbReference type="GO" id="GO:0051301">
    <property type="term" value="P:cell division"/>
    <property type="evidence" value="ECO:0007669"/>
    <property type="project" value="UniProtKB-KW"/>
</dbReference>
<evidence type="ECO:0000256" key="12">
    <source>
        <dbReference type="ARBA" id="ARBA00023212"/>
    </source>
</evidence>
<evidence type="ECO:0000256" key="11">
    <source>
        <dbReference type="ARBA" id="ARBA00022838"/>
    </source>
</evidence>
<dbReference type="OrthoDB" id="2443965at2759"/>
<dbReference type="GO" id="GO:0005874">
    <property type="term" value="C:microtubule"/>
    <property type="evidence" value="ECO:0007669"/>
    <property type="project" value="UniProtKB-KW"/>
</dbReference>
<keyword evidence="14" id="KW-0131">Cell cycle</keyword>
<dbReference type="FunCoup" id="A0A165DC34">
    <property type="interactions" value="2"/>
</dbReference>
<evidence type="ECO:0000313" key="19">
    <source>
        <dbReference type="EMBL" id="KZT52486.1"/>
    </source>
</evidence>
<keyword evidence="15" id="KW-0137">Centromere</keyword>
<evidence type="ECO:0000313" key="20">
    <source>
        <dbReference type="Proteomes" id="UP000076842"/>
    </source>
</evidence>
<accession>A0A165DC34</accession>
<dbReference type="GO" id="GO:0042729">
    <property type="term" value="C:DASH complex"/>
    <property type="evidence" value="ECO:0007669"/>
    <property type="project" value="InterPro"/>
</dbReference>
<evidence type="ECO:0000256" key="10">
    <source>
        <dbReference type="ARBA" id="ARBA00022829"/>
    </source>
</evidence>
<feature type="compositionally biased region" description="Basic and acidic residues" evidence="18">
    <location>
        <begin position="47"/>
        <end position="74"/>
    </location>
</feature>